<feature type="compositionally biased region" description="Low complexity" evidence="1">
    <location>
        <begin position="1"/>
        <end position="13"/>
    </location>
</feature>
<evidence type="ECO:0000313" key="3">
    <source>
        <dbReference type="Proteomes" id="UP001465668"/>
    </source>
</evidence>
<dbReference type="Proteomes" id="UP001465668">
    <property type="component" value="Unassembled WGS sequence"/>
</dbReference>
<evidence type="ECO:0000313" key="2">
    <source>
        <dbReference type="EMBL" id="KAK9774254.1"/>
    </source>
</evidence>
<proteinExistence type="predicted"/>
<comment type="caution">
    <text evidence="2">The sequence shown here is derived from an EMBL/GenBank/DDBJ whole genome shotgun (WGS) entry which is preliminary data.</text>
</comment>
<accession>A0ABR2XKF4</accession>
<dbReference type="EMBL" id="JARVKM010000043">
    <property type="protein sequence ID" value="KAK9774254.1"/>
    <property type="molecule type" value="Genomic_DNA"/>
</dbReference>
<gene>
    <name evidence="2" type="ORF">SCAR479_09118</name>
</gene>
<feature type="region of interest" description="Disordered" evidence="1">
    <location>
        <begin position="82"/>
        <end position="108"/>
    </location>
</feature>
<feature type="compositionally biased region" description="Acidic residues" evidence="1">
    <location>
        <begin position="99"/>
        <end position="108"/>
    </location>
</feature>
<protein>
    <recommendedName>
        <fullName evidence="4">Secreted protein</fullName>
    </recommendedName>
</protein>
<reference evidence="2 3" key="1">
    <citation type="submission" date="2024-02" db="EMBL/GenBank/DDBJ databases">
        <title>First draft genome assembly of two strains of Seiridium cardinale.</title>
        <authorList>
            <person name="Emiliani G."/>
            <person name="Scali E."/>
        </authorList>
    </citation>
    <scope>NUCLEOTIDE SEQUENCE [LARGE SCALE GENOMIC DNA]</scope>
    <source>
        <strain evidence="2 3">BM-138-000479</strain>
    </source>
</reference>
<feature type="compositionally biased region" description="Polar residues" evidence="1">
    <location>
        <begin position="82"/>
        <end position="93"/>
    </location>
</feature>
<organism evidence="2 3">
    <name type="scientific">Seiridium cardinale</name>
    <dbReference type="NCBI Taxonomy" id="138064"/>
    <lineage>
        <taxon>Eukaryota</taxon>
        <taxon>Fungi</taxon>
        <taxon>Dikarya</taxon>
        <taxon>Ascomycota</taxon>
        <taxon>Pezizomycotina</taxon>
        <taxon>Sordariomycetes</taxon>
        <taxon>Xylariomycetidae</taxon>
        <taxon>Amphisphaeriales</taxon>
        <taxon>Sporocadaceae</taxon>
        <taxon>Seiridium</taxon>
    </lineage>
</organism>
<name>A0ABR2XKF4_9PEZI</name>
<keyword evidence="3" id="KW-1185">Reference proteome</keyword>
<evidence type="ECO:0000256" key="1">
    <source>
        <dbReference type="SAM" id="MobiDB-lite"/>
    </source>
</evidence>
<evidence type="ECO:0008006" key="4">
    <source>
        <dbReference type="Google" id="ProtNLM"/>
    </source>
</evidence>
<sequence length="108" mass="11350">MTAAIAAAAATAADGEAEKKHSTAQQLRAPTILVSPSVGESLEPPPRYWYPTLRAAAGWWFSMSHCLVTNSPEALGTYRQVENQGSVSRSTGSACGDPGVEDDKEGLD</sequence>
<feature type="region of interest" description="Disordered" evidence="1">
    <location>
        <begin position="1"/>
        <end position="28"/>
    </location>
</feature>